<dbReference type="Gene3D" id="3.30.70.100">
    <property type="match status" value="1"/>
</dbReference>
<dbReference type="EMBL" id="JENY01000024">
    <property type="protein sequence ID" value="EXL03618.1"/>
    <property type="molecule type" value="Genomic_DNA"/>
</dbReference>
<dbReference type="OrthoDB" id="4124121at2"/>
<dbReference type="RefSeq" id="WP_035029302.1">
    <property type="nucleotide sequence ID" value="NZ_KK073896.1"/>
</dbReference>
<evidence type="ECO:0000313" key="5">
    <source>
        <dbReference type="Proteomes" id="UP000019849"/>
    </source>
</evidence>
<accession>A0A011UCF2</accession>
<protein>
    <submittedName>
        <fullName evidence="4">NIPSNAP protein</fullName>
    </submittedName>
</protein>
<evidence type="ECO:0000313" key="6">
    <source>
        <dbReference type="Proteomes" id="UP000294958"/>
    </source>
</evidence>
<evidence type="ECO:0000256" key="1">
    <source>
        <dbReference type="ARBA" id="ARBA00005291"/>
    </source>
</evidence>
<name>A0A011UCF2_9HYPH</name>
<dbReference type="PANTHER" id="PTHR21017:SF17">
    <property type="entry name" value="PROTEIN NIPSNAP"/>
    <property type="match status" value="1"/>
</dbReference>
<keyword evidence="6" id="KW-1185">Reference proteome</keyword>
<dbReference type="SUPFAM" id="SSF54909">
    <property type="entry name" value="Dimeric alpha+beta barrel"/>
    <property type="match status" value="1"/>
</dbReference>
<evidence type="ECO:0000259" key="2">
    <source>
        <dbReference type="Pfam" id="PF07978"/>
    </source>
</evidence>
<dbReference type="STRING" id="69279.BG36_11450"/>
<dbReference type="AlphaFoldDB" id="A0A011UCF2"/>
<evidence type="ECO:0000313" key="4">
    <source>
        <dbReference type="EMBL" id="TDR32096.1"/>
    </source>
</evidence>
<dbReference type="InterPro" id="IPR012577">
    <property type="entry name" value="NIPSNAP"/>
</dbReference>
<dbReference type="eggNOG" id="ENOG50330K6">
    <property type="taxonomic scope" value="Bacteria"/>
</dbReference>
<dbReference type="PATRIC" id="fig|69279.3.peg.3380"/>
<dbReference type="Pfam" id="PF07978">
    <property type="entry name" value="NIPSNAP"/>
    <property type="match status" value="1"/>
</dbReference>
<comment type="caution">
    <text evidence="3">The sequence shown here is derived from an EMBL/GenBank/DDBJ whole genome shotgun (WGS) entry which is preliminary data.</text>
</comment>
<dbReference type="EMBL" id="SNZF01000029">
    <property type="protein sequence ID" value="TDR32096.1"/>
    <property type="molecule type" value="Genomic_DNA"/>
</dbReference>
<dbReference type="PANTHER" id="PTHR21017">
    <property type="entry name" value="NIPSNAP-RELATED"/>
    <property type="match status" value="1"/>
</dbReference>
<feature type="domain" description="NIPSNAP" evidence="2">
    <location>
        <begin position="3"/>
        <end position="102"/>
    </location>
</feature>
<dbReference type="HOGENOM" id="CLU_097061_2_1_5"/>
<dbReference type="Proteomes" id="UP000294958">
    <property type="component" value="Unassembled WGS sequence"/>
</dbReference>
<reference evidence="4 6" key="2">
    <citation type="submission" date="2019-03" db="EMBL/GenBank/DDBJ databases">
        <title>Genomic Encyclopedia of Type Strains, Phase IV (KMG-IV): sequencing the most valuable type-strain genomes for metagenomic binning, comparative biology and taxonomic classification.</title>
        <authorList>
            <person name="Goeker M."/>
        </authorList>
    </citation>
    <scope>NUCLEOTIDE SEQUENCE [LARGE SCALE GENOMIC DNA]</scope>
    <source>
        <strain evidence="4 6">DSM 11603</strain>
    </source>
</reference>
<evidence type="ECO:0000313" key="3">
    <source>
        <dbReference type="EMBL" id="EXL03618.1"/>
    </source>
</evidence>
<reference evidence="3 5" key="1">
    <citation type="submission" date="2014-02" db="EMBL/GenBank/DDBJ databases">
        <title>Aquamicrobium defluvii Genome sequencing.</title>
        <authorList>
            <person name="Wang X."/>
        </authorList>
    </citation>
    <scope>NUCLEOTIDE SEQUENCE [LARGE SCALE GENOMIC DNA]</scope>
    <source>
        <strain evidence="3 5">W13Z1</strain>
    </source>
</reference>
<organism evidence="3 5">
    <name type="scientific">Aquamicrobium defluvii</name>
    <dbReference type="NCBI Taxonomy" id="69279"/>
    <lineage>
        <taxon>Bacteria</taxon>
        <taxon>Pseudomonadati</taxon>
        <taxon>Pseudomonadota</taxon>
        <taxon>Alphaproteobacteria</taxon>
        <taxon>Hyphomicrobiales</taxon>
        <taxon>Phyllobacteriaceae</taxon>
        <taxon>Aquamicrobium</taxon>
    </lineage>
</organism>
<proteinExistence type="inferred from homology"/>
<comment type="similarity">
    <text evidence="1">Belongs to the NipSnap family.</text>
</comment>
<dbReference type="InterPro" id="IPR011008">
    <property type="entry name" value="Dimeric_a/b-barrel"/>
</dbReference>
<sequence length="104" mass="12056">MIVEERIYTIQAGQLGRYLSIYSDGPMQLQSRVLGQMLGYFTTEIGDLSTLVHLWGYESHAERDRRRALLAQESEWQAYLAECTPLIRSMENRIMVPTTFSPIR</sequence>
<dbReference type="InterPro" id="IPR051557">
    <property type="entry name" value="NipSnap_domain"/>
</dbReference>
<gene>
    <name evidence="3" type="ORF">BG36_11450</name>
    <name evidence="4" type="ORF">DES43_12937</name>
</gene>
<dbReference type="Proteomes" id="UP000019849">
    <property type="component" value="Unassembled WGS sequence"/>
</dbReference>